<reference evidence="2" key="1">
    <citation type="submission" date="2023-01" db="EMBL/GenBank/DDBJ databases">
        <title>Exophiala dermititidis isolated from Cystic Fibrosis Patient.</title>
        <authorList>
            <person name="Kurbessoian T."/>
            <person name="Crocker A."/>
            <person name="Murante D."/>
            <person name="Hogan D.A."/>
            <person name="Stajich J.E."/>
        </authorList>
    </citation>
    <scope>NUCLEOTIDE SEQUENCE</scope>
    <source>
        <strain evidence="2">Ex8</strain>
    </source>
</reference>
<feature type="compositionally biased region" description="Polar residues" evidence="1">
    <location>
        <begin position="173"/>
        <end position="189"/>
    </location>
</feature>
<proteinExistence type="predicted"/>
<dbReference type="Proteomes" id="UP001161757">
    <property type="component" value="Unassembled WGS sequence"/>
</dbReference>
<dbReference type="AlphaFoldDB" id="A0AAN6IXK3"/>
<evidence type="ECO:0000313" key="2">
    <source>
        <dbReference type="EMBL" id="KAJ8993808.1"/>
    </source>
</evidence>
<accession>A0AAN6IXK3</accession>
<comment type="caution">
    <text evidence="2">The sequence shown here is derived from an EMBL/GenBank/DDBJ whole genome shotgun (WGS) entry which is preliminary data.</text>
</comment>
<feature type="compositionally biased region" description="Polar residues" evidence="1">
    <location>
        <begin position="218"/>
        <end position="231"/>
    </location>
</feature>
<dbReference type="EMBL" id="JAJGCB010000003">
    <property type="protein sequence ID" value="KAJ8993808.1"/>
    <property type="molecule type" value="Genomic_DNA"/>
</dbReference>
<gene>
    <name evidence="2" type="ORF">HRR80_002312</name>
</gene>
<evidence type="ECO:0000256" key="1">
    <source>
        <dbReference type="SAM" id="MobiDB-lite"/>
    </source>
</evidence>
<evidence type="ECO:0000313" key="3">
    <source>
        <dbReference type="Proteomes" id="UP001161757"/>
    </source>
</evidence>
<feature type="region of interest" description="Disordered" evidence="1">
    <location>
        <begin position="139"/>
        <end position="196"/>
    </location>
</feature>
<sequence length="471" mass="51766">MSGVEIGIAVIGAVAALVTAYKDAGGIVAKIKERRNARGALPPSVALEESLDEGHQEIERITAKGIKRFGADFEQGDDIAHRALQSLTIEVQASLLRHLTLAVKDDSVTDFEACIDSAIEARLKAVTILNELYLRQQRRFSGQREPEDRVSRASTADTRESRDSRLSQKGQEESSLTLQSTPIPVSQATLPAPPMARKSSWNVFKNLHRATSREQTQEHSSSPPTKRTSSVHMEPPAGPLRATTTSSMSVGSWEDSPRPPMLTPPLSPVPTLSFQDAVAEAGFCTGATYAQQGIYEKSLRVSMKNMEWSCHCRKCPFTTPADRDEHGRPKFDDRIYQLSKLRFRTLFLFKSHLPATKQKKHLYKCLICALSGDSSPTYDGELHLFEHISHHQGASFGTVELSGPISLESTGVTVASEASFDICFPSARKSSLPPPKGAVELDGLEVWEADTPEITEVDDVFKNQWVGEGLR</sequence>
<protein>
    <submittedName>
        <fullName evidence="2">Uncharacterized protein</fullName>
    </submittedName>
</protein>
<feature type="compositionally biased region" description="Basic and acidic residues" evidence="1">
    <location>
        <begin position="142"/>
        <end position="172"/>
    </location>
</feature>
<organism evidence="2 3">
    <name type="scientific">Exophiala dermatitidis</name>
    <name type="common">Black yeast-like fungus</name>
    <name type="synonym">Wangiella dermatitidis</name>
    <dbReference type="NCBI Taxonomy" id="5970"/>
    <lineage>
        <taxon>Eukaryota</taxon>
        <taxon>Fungi</taxon>
        <taxon>Dikarya</taxon>
        <taxon>Ascomycota</taxon>
        <taxon>Pezizomycotina</taxon>
        <taxon>Eurotiomycetes</taxon>
        <taxon>Chaetothyriomycetidae</taxon>
        <taxon>Chaetothyriales</taxon>
        <taxon>Herpotrichiellaceae</taxon>
        <taxon>Exophiala</taxon>
    </lineage>
</organism>
<feature type="region of interest" description="Disordered" evidence="1">
    <location>
        <begin position="210"/>
        <end position="264"/>
    </location>
</feature>
<name>A0AAN6IXK3_EXODE</name>